<accession>A0A167AD42</accession>
<reference evidence="1 2" key="1">
    <citation type="submission" date="2013-07" db="EMBL/GenBank/DDBJ databases">
        <title>Comparative Genomic and Metabolomic Analysis of Twelve Strains of Pseudoalteromonas luteoviolacea.</title>
        <authorList>
            <person name="Vynne N.G."/>
            <person name="Mansson M."/>
            <person name="Gram L."/>
        </authorList>
    </citation>
    <scope>NUCLEOTIDE SEQUENCE [LARGE SCALE GENOMIC DNA]</scope>
    <source>
        <strain evidence="1 2">H33</strain>
    </source>
</reference>
<protein>
    <submittedName>
        <fullName evidence="1">Uncharacterized protein</fullName>
    </submittedName>
</protein>
<evidence type="ECO:0000313" key="2">
    <source>
        <dbReference type="Proteomes" id="UP000076503"/>
    </source>
</evidence>
<gene>
    <name evidence="1" type="ORF">N476_04345</name>
</gene>
<comment type="caution">
    <text evidence="1">The sequence shown here is derived from an EMBL/GenBank/DDBJ whole genome shotgun (WGS) entry which is preliminary data.</text>
</comment>
<dbReference type="Proteomes" id="UP000076503">
    <property type="component" value="Unassembled WGS sequence"/>
</dbReference>
<dbReference type="EMBL" id="AUXZ01000130">
    <property type="protein sequence ID" value="KZN45246.1"/>
    <property type="molecule type" value="Genomic_DNA"/>
</dbReference>
<evidence type="ECO:0000313" key="1">
    <source>
        <dbReference type="EMBL" id="KZN45246.1"/>
    </source>
</evidence>
<dbReference type="AlphaFoldDB" id="A0A167AD42"/>
<proteinExistence type="predicted"/>
<name>A0A167AD42_9GAMM</name>
<organism evidence="1 2">
    <name type="scientific">Pseudoalteromonas luteoviolacea H33</name>
    <dbReference type="NCBI Taxonomy" id="1365251"/>
    <lineage>
        <taxon>Bacteria</taxon>
        <taxon>Pseudomonadati</taxon>
        <taxon>Pseudomonadota</taxon>
        <taxon>Gammaproteobacteria</taxon>
        <taxon>Alteromonadales</taxon>
        <taxon>Pseudoalteromonadaceae</taxon>
        <taxon>Pseudoalteromonas</taxon>
    </lineage>
</organism>
<dbReference type="RefSeq" id="WP_063363971.1">
    <property type="nucleotide sequence ID" value="NZ_AUXZ01000130.1"/>
</dbReference>
<sequence>MSNENWVLKTFTSGHQIDNIGTVQAFLNTELNGAQRAVCKIAYSDYHTGDASVFVMYPTDVSKVDCLTSFNLFEQHTVNNSHDSETLAQEIVHFLNALPSAQANSARVAASDAKSNPATFTIWYPKA</sequence>
<dbReference type="PATRIC" id="fig|1365251.3.peg.4834"/>